<dbReference type="Proteomes" id="UP000230837">
    <property type="component" value="Unassembled WGS sequence"/>
</dbReference>
<proteinExistence type="inferred from homology"/>
<dbReference type="SUPFAM" id="SSF51998">
    <property type="entry name" value="PFL-like glycyl radical enzymes"/>
    <property type="match status" value="1"/>
</dbReference>
<evidence type="ECO:0000256" key="1">
    <source>
        <dbReference type="ARBA" id="ARBA00010406"/>
    </source>
</evidence>
<dbReference type="GO" id="GO:0004748">
    <property type="term" value="F:ribonucleoside-diphosphate reductase activity, thioredoxin disulfide as acceptor"/>
    <property type="evidence" value="ECO:0007669"/>
    <property type="project" value="TreeGrafter"/>
</dbReference>
<dbReference type="GO" id="GO:0005524">
    <property type="term" value="F:ATP binding"/>
    <property type="evidence" value="ECO:0007669"/>
    <property type="project" value="TreeGrafter"/>
</dbReference>
<sequence length="260" mass="29693">ALRDSEEKEKQLAFIFMERAYNFARDNRALGLGVLGWHSLLQSKNLSFESEEANQLNAELFKLLQEKSYAASEAMAIEYGEPAILKGYGRRNTTTMSIAPTTSSAFILGQVSQGIEPIWSNCYTKDIAKMKVTIKNPMLKELLMKKGQDTKVVWDSIRDADGSVQHLDFLDEKAKDVYRTFAEINQSVVIEQAAVRQKFIDQSQSLNIMVAPDTPVKEINQLYIQAWKQGVKSLYYQHSMNAAQQLNRKKIQERNEKEEK</sequence>
<dbReference type="GO" id="GO:0005971">
    <property type="term" value="C:ribonucleoside-diphosphate reductase complex"/>
    <property type="evidence" value="ECO:0007669"/>
    <property type="project" value="TreeGrafter"/>
</dbReference>
<dbReference type="GO" id="GO:0009263">
    <property type="term" value="P:deoxyribonucleotide biosynthetic process"/>
    <property type="evidence" value="ECO:0007669"/>
    <property type="project" value="TreeGrafter"/>
</dbReference>
<feature type="non-terminal residue" evidence="3">
    <location>
        <position position="1"/>
    </location>
</feature>
<feature type="domain" description="Ribonucleotide reductase large subunit C-terminal" evidence="2">
    <location>
        <begin position="86"/>
        <end position="236"/>
    </location>
</feature>
<dbReference type="Gene3D" id="3.20.70.20">
    <property type="match status" value="1"/>
</dbReference>
<evidence type="ECO:0000313" key="4">
    <source>
        <dbReference type="Proteomes" id="UP000230837"/>
    </source>
</evidence>
<evidence type="ECO:0000259" key="2">
    <source>
        <dbReference type="Pfam" id="PF02867"/>
    </source>
</evidence>
<dbReference type="PRINTS" id="PR01183">
    <property type="entry name" value="RIBORDTASEM1"/>
</dbReference>
<protein>
    <submittedName>
        <fullName evidence="3">Ribonucleotide-diphosphate reductase subunit alpha</fullName>
    </submittedName>
</protein>
<dbReference type="Pfam" id="PF02867">
    <property type="entry name" value="Ribonuc_red_lgC"/>
    <property type="match status" value="2"/>
</dbReference>
<comment type="similarity">
    <text evidence="1">Belongs to the ribonucleoside diphosphate reductase large chain family.</text>
</comment>
<dbReference type="PANTHER" id="PTHR11573:SF6">
    <property type="entry name" value="RIBONUCLEOSIDE-DIPHOSPHATE REDUCTASE LARGE SUBUNIT"/>
    <property type="match status" value="1"/>
</dbReference>
<comment type="caution">
    <text evidence="3">The sequence shown here is derived from an EMBL/GenBank/DDBJ whole genome shotgun (WGS) entry which is preliminary data.</text>
</comment>
<name>A0A2M7INW4_9BACT</name>
<feature type="domain" description="Ribonucleotide reductase large subunit C-terminal" evidence="2">
    <location>
        <begin position="18"/>
        <end position="80"/>
    </location>
</feature>
<gene>
    <name evidence="3" type="ORF">COZ82_02365</name>
</gene>
<dbReference type="InterPro" id="IPR039718">
    <property type="entry name" value="Rrm1"/>
</dbReference>
<evidence type="ECO:0000313" key="3">
    <source>
        <dbReference type="EMBL" id="PIW96924.1"/>
    </source>
</evidence>
<accession>A0A2M7INW4</accession>
<dbReference type="InterPro" id="IPR000788">
    <property type="entry name" value="RNR_lg_C"/>
</dbReference>
<dbReference type="PANTHER" id="PTHR11573">
    <property type="entry name" value="RIBONUCLEOSIDE-DIPHOSPHATE REDUCTASE LARGE CHAIN"/>
    <property type="match status" value="1"/>
</dbReference>
<dbReference type="EMBL" id="PFHR01000126">
    <property type="protein sequence ID" value="PIW96924.1"/>
    <property type="molecule type" value="Genomic_DNA"/>
</dbReference>
<dbReference type="AlphaFoldDB" id="A0A2M7INW4"/>
<reference evidence="4" key="1">
    <citation type="submission" date="2017-09" db="EMBL/GenBank/DDBJ databases">
        <title>Depth-based differentiation of microbial function through sediment-hosted aquifers and enrichment of novel symbionts in the deep terrestrial subsurface.</title>
        <authorList>
            <person name="Probst A.J."/>
            <person name="Ladd B."/>
            <person name="Jarett J.K."/>
            <person name="Geller-Mcgrath D.E."/>
            <person name="Sieber C.M.K."/>
            <person name="Emerson J.B."/>
            <person name="Anantharaman K."/>
            <person name="Thomas B.C."/>
            <person name="Malmstrom R."/>
            <person name="Stieglmeier M."/>
            <person name="Klingl A."/>
            <person name="Woyke T."/>
            <person name="Ryan C.M."/>
            <person name="Banfield J.F."/>
        </authorList>
    </citation>
    <scope>NUCLEOTIDE SEQUENCE [LARGE SCALE GENOMIC DNA]</scope>
</reference>
<organism evidence="3 4">
    <name type="scientific">Candidatus Kaiserbacteria bacterium CG_4_8_14_3_um_filter_38_9</name>
    <dbReference type="NCBI Taxonomy" id="1974599"/>
    <lineage>
        <taxon>Bacteria</taxon>
        <taxon>Candidatus Kaiseribacteriota</taxon>
    </lineage>
</organism>